<evidence type="ECO:0000313" key="3">
    <source>
        <dbReference type="Proteomes" id="UP001266305"/>
    </source>
</evidence>
<evidence type="ECO:0000256" key="1">
    <source>
        <dbReference type="SAM" id="MobiDB-lite"/>
    </source>
</evidence>
<feature type="region of interest" description="Disordered" evidence="1">
    <location>
        <begin position="1"/>
        <end position="107"/>
    </location>
</feature>
<reference evidence="2 3" key="1">
    <citation type="submission" date="2023-05" db="EMBL/GenBank/DDBJ databases">
        <title>B98-5 Cell Line De Novo Hybrid Assembly: An Optical Mapping Approach.</title>
        <authorList>
            <person name="Kananen K."/>
            <person name="Auerbach J.A."/>
            <person name="Kautto E."/>
            <person name="Blachly J.S."/>
        </authorList>
    </citation>
    <scope>NUCLEOTIDE SEQUENCE [LARGE SCALE GENOMIC DNA]</scope>
    <source>
        <strain evidence="2">B95-8</strain>
        <tissue evidence="2">Cell line</tissue>
    </source>
</reference>
<keyword evidence="3" id="KW-1185">Reference proteome</keyword>
<proteinExistence type="predicted"/>
<organism evidence="2 3">
    <name type="scientific">Saguinus oedipus</name>
    <name type="common">Cotton-top tamarin</name>
    <name type="synonym">Oedipomidas oedipus</name>
    <dbReference type="NCBI Taxonomy" id="9490"/>
    <lineage>
        <taxon>Eukaryota</taxon>
        <taxon>Metazoa</taxon>
        <taxon>Chordata</taxon>
        <taxon>Craniata</taxon>
        <taxon>Vertebrata</taxon>
        <taxon>Euteleostomi</taxon>
        <taxon>Mammalia</taxon>
        <taxon>Eutheria</taxon>
        <taxon>Euarchontoglires</taxon>
        <taxon>Primates</taxon>
        <taxon>Haplorrhini</taxon>
        <taxon>Platyrrhini</taxon>
        <taxon>Cebidae</taxon>
        <taxon>Callitrichinae</taxon>
        <taxon>Saguinus</taxon>
    </lineage>
</organism>
<sequence>MPGHLHTWMPGRPSPSGPRAARGAPTPLGREPGHPSSEAGTATPGPSHRKPPPPGARAAPPPAHSAPPAAPSPPRAASPPLPAVATEAAPNSSPTSAFHRPHSGRVT</sequence>
<accession>A0ABQ9TKS8</accession>
<dbReference type="EMBL" id="JASSZA010000021">
    <property type="protein sequence ID" value="KAK2085366.1"/>
    <property type="molecule type" value="Genomic_DNA"/>
</dbReference>
<evidence type="ECO:0000313" key="2">
    <source>
        <dbReference type="EMBL" id="KAK2085366.1"/>
    </source>
</evidence>
<comment type="caution">
    <text evidence="2">The sequence shown here is derived from an EMBL/GenBank/DDBJ whole genome shotgun (WGS) entry which is preliminary data.</text>
</comment>
<feature type="compositionally biased region" description="Pro residues" evidence="1">
    <location>
        <begin position="52"/>
        <end position="82"/>
    </location>
</feature>
<gene>
    <name evidence="2" type="ORF">P7K49_036666</name>
</gene>
<name>A0ABQ9TKS8_SAGOE</name>
<protein>
    <submittedName>
        <fullName evidence="2">Uncharacterized protein</fullName>
    </submittedName>
</protein>
<dbReference type="Proteomes" id="UP001266305">
    <property type="component" value="Unassembled WGS sequence"/>
</dbReference>